<feature type="compositionally biased region" description="Basic and acidic residues" evidence="1">
    <location>
        <begin position="174"/>
        <end position="189"/>
    </location>
</feature>
<keyword evidence="3" id="KW-1185">Reference proteome</keyword>
<protein>
    <submittedName>
        <fullName evidence="2">Unnamed protein product</fullName>
    </submittedName>
</protein>
<dbReference type="EMBL" id="BSXU01006149">
    <property type="protein sequence ID" value="GMG55769.1"/>
    <property type="molecule type" value="Genomic_DNA"/>
</dbReference>
<accession>A0A9W7DK93</accession>
<gene>
    <name evidence="2" type="ORF">Amon01_000784100</name>
</gene>
<comment type="caution">
    <text evidence="2">The sequence shown here is derived from an EMBL/GenBank/DDBJ whole genome shotgun (WGS) entry which is preliminary data.</text>
</comment>
<dbReference type="AlphaFoldDB" id="A0A9W7DK93"/>
<feature type="compositionally biased region" description="Basic and acidic residues" evidence="1">
    <location>
        <begin position="552"/>
        <end position="566"/>
    </location>
</feature>
<feature type="region of interest" description="Disordered" evidence="1">
    <location>
        <begin position="328"/>
        <end position="375"/>
    </location>
</feature>
<dbReference type="Proteomes" id="UP001165063">
    <property type="component" value="Unassembled WGS sequence"/>
</dbReference>
<feature type="compositionally biased region" description="Polar residues" evidence="1">
    <location>
        <begin position="344"/>
        <end position="357"/>
    </location>
</feature>
<feature type="compositionally biased region" description="Basic and acidic residues" evidence="1">
    <location>
        <begin position="197"/>
        <end position="210"/>
    </location>
</feature>
<feature type="compositionally biased region" description="Basic and acidic residues" evidence="1">
    <location>
        <begin position="115"/>
        <end position="128"/>
    </location>
</feature>
<organism evidence="2 3">
    <name type="scientific">Ambrosiozyma monospora</name>
    <name type="common">Yeast</name>
    <name type="synonym">Endomycopsis monosporus</name>
    <dbReference type="NCBI Taxonomy" id="43982"/>
    <lineage>
        <taxon>Eukaryota</taxon>
        <taxon>Fungi</taxon>
        <taxon>Dikarya</taxon>
        <taxon>Ascomycota</taxon>
        <taxon>Saccharomycotina</taxon>
        <taxon>Pichiomycetes</taxon>
        <taxon>Pichiales</taxon>
        <taxon>Pichiaceae</taxon>
        <taxon>Ambrosiozyma</taxon>
    </lineage>
</organism>
<evidence type="ECO:0000313" key="3">
    <source>
        <dbReference type="Proteomes" id="UP001165063"/>
    </source>
</evidence>
<feature type="compositionally biased region" description="Basic residues" evidence="1">
    <location>
        <begin position="248"/>
        <end position="258"/>
    </location>
</feature>
<feature type="compositionally biased region" description="Basic and acidic residues" evidence="1">
    <location>
        <begin position="328"/>
        <end position="343"/>
    </location>
</feature>
<feature type="compositionally biased region" description="Polar residues" evidence="1">
    <location>
        <begin position="1"/>
        <end position="15"/>
    </location>
</feature>
<feature type="compositionally biased region" description="Basic and acidic residues" evidence="1">
    <location>
        <begin position="524"/>
        <end position="535"/>
    </location>
</feature>
<feature type="compositionally biased region" description="Polar residues" evidence="1">
    <location>
        <begin position="263"/>
        <end position="274"/>
    </location>
</feature>
<feature type="region of interest" description="Disordered" evidence="1">
    <location>
        <begin position="107"/>
        <end position="283"/>
    </location>
</feature>
<feature type="region of interest" description="Disordered" evidence="1">
    <location>
        <begin position="552"/>
        <end position="572"/>
    </location>
</feature>
<evidence type="ECO:0000256" key="1">
    <source>
        <dbReference type="SAM" id="MobiDB-lite"/>
    </source>
</evidence>
<evidence type="ECO:0000313" key="2">
    <source>
        <dbReference type="EMBL" id="GMG55769.1"/>
    </source>
</evidence>
<feature type="compositionally biased region" description="Polar residues" evidence="1">
    <location>
        <begin position="217"/>
        <end position="245"/>
    </location>
</feature>
<feature type="region of interest" description="Disordered" evidence="1">
    <location>
        <begin position="1"/>
        <end position="87"/>
    </location>
</feature>
<feature type="compositionally biased region" description="Pro residues" evidence="1">
    <location>
        <begin position="428"/>
        <end position="440"/>
    </location>
</feature>
<sequence length="572" mass="63901">MNNDGRGNNATTSQEPDLMSSIIPPYRIKSNTNFNHSGSSSEESDLMSAIRPTLTQQAQSHFTSKCTPPSQYAARFPSAPKAQTSVQKQLQIQEELEKQAERLLKKTYTSLYRPSDAEYDHEHSDPPKRSSRGHSRKTSFTEVPRNGSPRIPESIIPPSPPVRGLSLERSLPLSREESFADQSPRDKRTSPLLTGQHLDRQSSREIRDNSPDALQTRAYNSGSPQLADNRFHGTSRNRANNNTSAGKYPRRHPRRGKPGKGTYHSSRNDVSNRSNEYDDQYHNEYDTRYYNDADQRHDHNQQYYNNYDESHSGFRDTTYDQRAFSHRHYGDNHSYDGKDDMHNRGTSRGRSPTTGHTSLSSKPPPPPPFSPNVDYNFGSNSISNVGLSISKHSVRFDTADAEGEDSYSPPPPPPRPESFQSPSAGYSSPPPPPPPPPPPEFVDQLPDDDIQILSHNPSVPLWSVNNDEYYFPRSGTPPHISPPGTPPLIESQFLSTGTPPLKNEEPVNNCGDLNSSPSSPRLSESAEYKSKREVDLTGEDLPSLSVKKEIGFIHSPDHSPDSDPEIKICPLT</sequence>
<feature type="compositionally biased region" description="Polar residues" evidence="1">
    <location>
        <begin position="53"/>
        <end position="70"/>
    </location>
</feature>
<reference evidence="2" key="1">
    <citation type="submission" date="2023-04" db="EMBL/GenBank/DDBJ databases">
        <title>Ambrosiozyma monospora NBRC 1965.</title>
        <authorList>
            <person name="Ichikawa N."/>
            <person name="Sato H."/>
            <person name="Tonouchi N."/>
        </authorList>
    </citation>
    <scope>NUCLEOTIDE SEQUENCE</scope>
    <source>
        <strain evidence="2">NBRC 1965</strain>
    </source>
</reference>
<feature type="compositionally biased region" description="Low complexity" evidence="1">
    <location>
        <begin position="163"/>
        <end position="173"/>
    </location>
</feature>
<proteinExistence type="predicted"/>
<name>A0A9W7DK93_AMBMO</name>
<feature type="region of interest" description="Disordered" evidence="1">
    <location>
        <begin position="398"/>
        <end position="540"/>
    </location>
</feature>